<dbReference type="PROSITE" id="PS51194">
    <property type="entry name" value="HELICASE_CTER"/>
    <property type="match status" value="1"/>
</dbReference>
<dbReference type="GO" id="GO:0003677">
    <property type="term" value="F:DNA binding"/>
    <property type="evidence" value="ECO:0007669"/>
    <property type="project" value="UniProtKB-KW"/>
</dbReference>
<dbReference type="GO" id="GO:0006310">
    <property type="term" value="P:DNA recombination"/>
    <property type="evidence" value="ECO:0007669"/>
    <property type="project" value="TreeGrafter"/>
</dbReference>
<comment type="catalytic activity">
    <reaction evidence="6">
        <text>Couples ATP hydrolysis with the unwinding of duplex DNA by translocating in the 3'-5' direction.</text>
        <dbReference type="EC" id="5.6.2.4"/>
    </reaction>
</comment>
<dbReference type="InterPro" id="IPR014001">
    <property type="entry name" value="Helicase_ATP-bd"/>
</dbReference>
<accession>A0A367P639</accession>
<dbReference type="GO" id="GO:0005524">
    <property type="term" value="F:ATP binding"/>
    <property type="evidence" value="ECO:0007669"/>
    <property type="project" value="UniProtKB-KW"/>
</dbReference>
<feature type="domain" description="Helicase C-terminal" evidence="9">
    <location>
        <begin position="556"/>
        <end position="732"/>
    </location>
</feature>
<dbReference type="Gene3D" id="3.40.960.10">
    <property type="entry name" value="VSR Endonuclease"/>
    <property type="match status" value="1"/>
</dbReference>
<dbReference type="GO" id="GO:0005737">
    <property type="term" value="C:cytoplasm"/>
    <property type="evidence" value="ECO:0007669"/>
    <property type="project" value="TreeGrafter"/>
</dbReference>
<sequence>MAAAKLVSLESVPTASGLLGFTALPVDPTTLKHALTAGRLPSETQRNDAARIWACAAQELGVNVGSGAERQFFFEALVPTLGFPLLDYLRFQTELTELGLDPADFAGQRTDFSIDTGRGLRLVIEVDGEQHLTPQHKIADQQRDAALRNAGWQVWRVPVASLQSPDALRKQLQSLLQSTRGGKWGLRLGSISPRSREVFSCVWGATAIARVQFLLLTAMQFGGLPLDREWVLSISEGETDVAELAIEDFLDWYGRLRQLYGLSALRGARLVSAGDSDVDLAISVSCTNPWQRHPGLGGPQAWSRPVNAWVEEPSLKFSTSEYLNDAPDPGLLESFVRDLFRKASFREGQLGILERILQGKDVVGLLPTGGGKSLTYQLAALLLPGATLYVAPLKSLLQDQYERFRVDGVDACGFISSALNTQERIIQETRFAAGQMRMLQVAPERFLMQGFRSLLDAYTASLGPVSQVVVDECHCASEWGHEFRPAYLSLSRIVRDRTARLGSSAPVVALTGTASSIVLQDVQRELGIASATAVVRASRLDRPELDMKFEQVTAVGKREALGKHASEFLTTRAGRQDGLLVFTRHVNGALGVYELAKNLAYRLKVPLGTAVRFFSGERPKALRNKPSDDEWSQVKAKAQRDFISPRGDSFRVLVATTAFGMGIDKPSIRKVLHFLAPQSPEAYYQEVGRAARDGEPAQAVMLISDEAAELTDSILSPNTPIEEARAQYQGIPQGQPVGDFLTTFYFHSNRFTGVREEAANLLNALGAIKARVDAGQAVVLRYLKKALPDQWDCETSLEFSLVRLIHLGFIQDYTKDFIGKTLSVSVEQDWLVARKDLSAYRTRCRDNFEAYVRRYETRRLSELTKEIASAETSAHLEEATLTAMVRYLYSVIEHRRRTATRTMLELARQGVTDATLARTRLLHYLEASEKFTAILEELAQSDQTGMDWAEIVGKETLPVEVDELRGTAARVLESYPTHPGLLMLNAITRRSPSEVDLARSKEEFEAALSILSRLDSPDTAADNAEEAIHRCRDIDERLARHLNAAYGAWSLTHFGARFALERVGNDRDMRLSIVKELLKAARSDIRNLHI</sequence>
<protein>
    <recommendedName>
        <fullName evidence="7">DNA 3'-5' helicase</fullName>
        <ecNumber evidence="7">5.6.2.4</ecNumber>
    </recommendedName>
</protein>
<organism evidence="10 11">
    <name type="scientific">Cupriavidus necator</name>
    <name type="common">Alcaligenes eutrophus</name>
    <name type="synonym">Ralstonia eutropha</name>
    <dbReference type="NCBI Taxonomy" id="106590"/>
    <lineage>
        <taxon>Bacteria</taxon>
        <taxon>Pseudomonadati</taxon>
        <taxon>Pseudomonadota</taxon>
        <taxon>Betaproteobacteria</taxon>
        <taxon>Burkholderiales</taxon>
        <taxon>Burkholderiaceae</taxon>
        <taxon>Cupriavidus</taxon>
    </lineage>
</organism>
<dbReference type="SMART" id="SM00490">
    <property type="entry name" value="HELICc"/>
    <property type="match status" value="1"/>
</dbReference>
<evidence type="ECO:0000313" key="11">
    <source>
        <dbReference type="Proteomes" id="UP000253501"/>
    </source>
</evidence>
<dbReference type="CDD" id="cd17920">
    <property type="entry name" value="DEXHc_RecQ"/>
    <property type="match status" value="1"/>
</dbReference>
<dbReference type="InterPro" id="IPR007569">
    <property type="entry name" value="DUF559"/>
</dbReference>
<dbReference type="Pfam" id="PF00270">
    <property type="entry name" value="DEAD"/>
    <property type="match status" value="1"/>
</dbReference>
<keyword evidence="3" id="KW-0067">ATP-binding</keyword>
<evidence type="ECO:0000256" key="1">
    <source>
        <dbReference type="ARBA" id="ARBA00005446"/>
    </source>
</evidence>
<dbReference type="AlphaFoldDB" id="A0A367P639"/>
<dbReference type="Pfam" id="PF00271">
    <property type="entry name" value="Helicase_C"/>
    <property type="match status" value="1"/>
</dbReference>
<dbReference type="SUPFAM" id="SSF52540">
    <property type="entry name" value="P-loop containing nucleoside triphosphate hydrolases"/>
    <property type="match status" value="1"/>
</dbReference>
<feature type="domain" description="Helicase ATP-binding" evidence="8">
    <location>
        <begin position="353"/>
        <end position="532"/>
    </location>
</feature>
<dbReference type="PROSITE" id="PS51192">
    <property type="entry name" value="HELICASE_ATP_BIND_1"/>
    <property type="match status" value="1"/>
</dbReference>
<dbReference type="PANTHER" id="PTHR13710:SF105">
    <property type="entry name" value="ATP-DEPENDENT DNA HELICASE Q1"/>
    <property type="match status" value="1"/>
</dbReference>
<dbReference type="Pfam" id="PF04480">
    <property type="entry name" value="DUF559"/>
    <property type="match status" value="1"/>
</dbReference>
<keyword evidence="4" id="KW-0238">DNA-binding</keyword>
<name>A0A367P639_CUPNE</name>
<comment type="caution">
    <text evidence="10">The sequence shown here is derived from an EMBL/GenBank/DDBJ whole genome shotgun (WGS) entry which is preliminary data.</text>
</comment>
<dbReference type="GO" id="GO:0043138">
    <property type="term" value="F:3'-5' DNA helicase activity"/>
    <property type="evidence" value="ECO:0007669"/>
    <property type="project" value="UniProtKB-EC"/>
</dbReference>
<comment type="similarity">
    <text evidence="1">Belongs to the helicase family. RecQ subfamily.</text>
</comment>
<evidence type="ECO:0000256" key="5">
    <source>
        <dbReference type="ARBA" id="ARBA00023235"/>
    </source>
</evidence>
<dbReference type="InterPro" id="IPR001650">
    <property type="entry name" value="Helicase_C-like"/>
</dbReference>
<dbReference type="GO" id="GO:0030894">
    <property type="term" value="C:replisome"/>
    <property type="evidence" value="ECO:0007669"/>
    <property type="project" value="TreeGrafter"/>
</dbReference>
<dbReference type="EC" id="5.6.2.4" evidence="7"/>
<reference evidence="10 11" key="1">
    <citation type="submission" date="2018-04" db="EMBL/GenBank/DDBJ databases">
        <title>Cupriavidus necator CR12 genome sequencing and assembly.</title>
        <authorList>
            <person name="Ben Fekih I."/>
            <person name="Mazhar H.S."/>
            <person name="Bello S.K."/>
            <person name="Rensing C."/>
        </authorList>
    </citation>
    <scope>NUCLEOTIDE SEQUENCE [LARGE SCALE GENOMIC DNA]</scope>
    <source>
        <strain evidence="10 11">CR12</strain>
    </source>
</reference>
<dbReference type="SMART" id="SM00487">
    <property type="entry name" value="DEXDc"/>
    <property type="match status" value="1"/>
</dbReference>
<dbReference type="GO" id="GO:0043590">
    <property type="term" value="C:bacterial nucleoid"/>
    <property type="evidence" value="ECO:0007669"/>
    <property type="project" value="TreeGrafter"/>
</dbReference>
<evidence type="ECO:0000313" key="10">
    <source>
        <dbReference type="EMBL" id="RCJ03311.1"/>
    </source>
</evidence>
<gene>
    <name evidence="10" type="ORF">DDK22_38085</name>
</gene>
<dbReference type="Gene3D" id="3.40.50.300">
    <property type="entry name" value="P-loop containing nucleotide triphosphate hydrolases"/>
    <property type="match status" value="2"/>
</dbReference>
<dbReference type="Proteomes" id="UP000253501">
    <property type="component" value="Unassembled WGS sequence"/>
</dbReference>
<evidence type="ECO:0000256" key="3">
    <source>
        <dbReference type="ARBA" id="ARBA00022840"/>
    </source>
</evidence>
<dbReference type="GO" id="GO:0006281">
    <property type="term" value="P:DNA repair"/>
    <property type="evidence" value="ECO:0007669"/>
    <property type="project" value="TreeGrafter"/>
</dbReference>
<keyword evidence="2" id="KW-0547">Nucleotide-binding</keyword>
<evidence type="ECO:0000256" key="4">
    <source>
        <dbReference type="ARBA" id="ARBA00023125"/>
    </source>
</evidence>
<proteinExistence type="inferred from homology"/>
<evidence type="ECO:0000256" key="2">
    <source>
        <dbReference type="ARBA" id="ARBA00022741"/>
    </source>
</evidence>
<evidence type="ECO:0000259" key="8">
    <source>
        <dbReference type="PROSITE" id="PS51192"/>
    </source>
</evidence>
<dbReference type="GO" id="GO:0009378">
    <property type="term" value="F:four-way junction helicase activity"/>
    <property type="evidence" value="ECO:0007669"/>
    <property type="project" value="TreeGrafter"/>
</dbReference>
<dbReference type="PANTHER" id="PTHR13710">
    <property type="entry name" value="DNA HELICASE RECQ FAMILY MEMBER"/>
    <property type="match status" value="1"/>
</dbReference>
<evidence type="ECO:0000259" key="9">
    <source>
        <dbReference type="PROSITE" id="PS51194"/>
    </source>
</evidence>
<dbReference type="InterPro" id="IPR011545">
    <property type="entry name" value="DEAD/DEAH_box_helicase_dom"/>
</dbReference>
<dbReference type="EMBL" id="QDHA01000183">
    <property type="protein sequence ID" value="RCJ03311.1"/>
    <property type="molecule type" value="Genomic_DNA"/>
</dbReference>
<evidence type="ECO:0000256" key="7">
    <source>
        <dbReference type="ARBA" id="ARBA00034808"/>
    </source>
</evidence>
<dbReference type="InterPro" id="IPR027417">
    <property type="entry name" value="P-loop_NTPase"/>
</dbReference>
<evidence type="ECO:0000256" key="6">
    <source>
        <dbReference type="ARBA" id="ARBA00034617"/>
    </source>
</evidence>
<keyword evidence="5" id="KW-0413">Isomerase</keyword>